<keyword evidence="3" id="KW-1185">Reference proteome</keyword>
<gene>
    <name evidence="2" type="ORF">JCGZ_04305</name>
</gene>
<protein>
    <submittedName>
        <fullName evidence="2">Uncharacterized protein</fullName>
    </submittedName>
</protein>
<name>A0A067L1L9_JATCU</name>
<evidence type="ECO:0000313" key="2">
    <source>
        <dbReference type="EMBL" id="KDP38380.1"/>
    </source>
</evidence>
<reference evidence="2 3" key="1">
    <citation type="journal article" date="2014" name="PLoS ONE">
        <title>Global Analysis of Gene Expression Profiles in Physic Nut (Jatropha curcas L.) Seedlings Exposed to Salt Stress.</title>
        <authorList>
            <person name="Zhang L."/>
            <person name="Zhang C."/>
            <person name="Wu P."/>
            <person name="Chen Y."/>
            <person name="Li M."/>
            <person name="Jiang H."/>
            <person name="Wu G."/>
        </authorList>
    </citation>
    <scope>NUCLEOTIDE SEQUENCE [LARGE SCALE GENOMIC DNA]</scope>
    <source>
        <strain evidence="3">cv. GZQX0401</strain>
        <tissue evidence="2">Young leaves</tissue>
    </source>
</reference>
<dbReference type="AlphaFoldDB" id="A0A067L1L9"/>
<feature type="region of interest" description="Disordered" evidence="1">
    <location>
        <begin position="1"/>
        <end position="38"/>
    </location>
</feature>
<evidence type="ECO:0000256" key="1">
    <source>
        <dbReference type="SAM" id="MobiDB-lite"/>
    </source>
</evidence>
<proteinExistence type="predicted"/>
<evidence type="ECO:0000313" key="3">
    <source>
        <dbReference type="Proteomes" id="UP000027138"/>
    </source>
</evidence>
<organism evidence="2 3">
    <name type="scientific">Jatropha curcas</name>
    <name type="common">Barbados nut</name>
    <dbReference type="NCBI Taxonomy" id="180498"/>
    <lineage>
        <taxon>Eukaryota</taxon>
        <taxon>Viridiplantae</taxon>
        <taxon>Streptophyta</taxon>
        <taxon>Embryophyta</taxon>
        <taxon>Tracheophyta</taxon>
        <taxon>Spermatophyta</taxon>
        <taxon>Magnoliopsida</taxon>
        <taxon>eudicotyledons</taxon>
        <taxon>Gunneridae</taxon>
        <taxon>Pentapetalae</taxon>
        <taxon>rosids</taxon>
        <taxon>fabids</taxon>
        <taxon>Malpighiales</taxon>
        <taxon>Euphorbiaceae</taxon>
        <taxon>Crotonoideae</taxon>
        <taxon>Jatropheae</taxon>
        <taxon>Jatropha</taxon>
    </lineage>
</organism>
<dbReference type="EMBL" id="KK914362">
    <property type="protein sequence ID" value="KDP38380.1"/>
    <property type="molecule type" value="Genomic_DNA"/>
</dbReference>
<sequence>MAHPLTCAPGSQSPILADREATRSSPLNLDHQRSQKEATLQATIKSRLSDPVFLCVPDRRAVNAGGRIRLAVAERGGDDRSDLLEARWSDGSGSGSGGLWRCCRRLVARGGAEAGLSRSSDRAKDCCSARRSPIELQ</sequence>
<dbReference type="Proteomes" id="UP000027138">
    <property type="component" value="Unassembled WGS sequence"/>
</dbReference>
<accession>A0A067L1L9</accession>